<dbReference type="Gene3D" id="2.60.40.10">
    <property type="entry name" value="Immunoglobulins"/>
    <property type="match status" value="1"/>
</dbReference>
<accession>A0AAN8VN11</accession>
<dbReference type="GO" id="GO:0045493">
    <property type="term" value="P:xylan catabolic process"/>
    <property type="evidence" value="ECO:0007669"/>
    <property type="project" value="InterPro"/>
</dbReference>
<sequence length="252" mass="27705">MQVAIIKYSMRIHTSPLDAFSSFGKLGYATGRADIATKNDSLTFPATKAAKKAEATILFIGLDLTVEAEGVDRENLLLPYYQTLLINQVAEIQAILWAGYPGEEGGSAFADVVFGHYNPATNALLLHLQKDGFSINLNKYQHCRHITCQNRTCRPSCLAVLVDDLSCDNHHFEFEVHSMGRGDGNEVVIVYSRPRTGIVGIHAKQVIGFQSVSVRVGSGQKVKFQFNACKSFGIVDATGYSLLPMGNFGWRR</sequence>
<dbReference type="SUPFAM" id="SSF52279">
    <property type="entry name" value="Beta-D-glucan exohydrolase, C-terminal domain"/>
    <property type="match status" value="1"/>
</dbReference>
<protein>
    <submittedName>
        <fullName evidence="5">Fibronectin type III-like domain</fullName>
    </submittedName>
</protein>
<feature type="domain" description="Fibronectin type III-like" evidence="4">
    <location>
        <begin position="186"/>
        <end position="239"/>
    </location>
</feature>
<evidence type="ECO:0000313" key="6">
    <source>
        <dbReference type="Proteomes" id="UP001370490"/>
    </source>
</evidence>
<dbReference type="PANTHER" id="PTHR42721:SF11">
    <property type="entry name" value="BETA-D-XYLOSIDASE 5-RELATED"/>
    <property type="match status" value="1"/>
</dbReference>
<dbReference type="EMBL" id="JBAMMX010000012">
    <property type="protein sequence ID" value="KAK6930342.1"/>
    <property type="molecule type" value="Genomic_DNA"/>
</dbReference>
<keyword evidence="2" id="KW-0326">Glycosidase</keyword>
<dbReference type="Proteomes" id="UP001370490">
    <property type="component" value="Unassembled WGS sequence"/>
</dbReference>
<dbReference type="InterPro" id="IPR044993">
    <property type="entry name" value="BXL"/>
</dbReference>
<keyword evidence="1" id="KW-0378">Hydrolase</keyword>
<comment type="caution">
    <text evidence="5">The sequence shown here is derived from an EMBL/GenBank/DDBJ whole genome shotgun (WGS) entry which is preliminary data.</text>
</comment>
<dbReference type="Gene3D" id="2.60.120.260">
    <property type="entry name" value="Galactose-binding domain-like"/>
    <property type="match status" value="1"/>
</dbReference>
<keyword evidence="6" id="KW-1185">Reference proteome</keyword>
<dbReference type="InterPro" id="IPR013783">
    <property type="entry name" value="Ig-like_fold"/>
</dbReference>
<reference evidence="5 6" key="1">
    <citation type="submission" date="2023-12" db="EMBL/GenBank/DDBJ databases">
        <title>A high-quality genome assembly for Dillenia turbinata (Dilleniales).</title>
        <authorList>
            <person name="Chanderbali A."/>
        </authorList>
    </citation>
    <scope>NUCLEOTIDE SEQUENCE [LARGE SCALE GENOMIC DNA]</scope>
    <source>
        <strain evidence="5">LSX21</strain>
        <tissue evidence="5">Leaf</tissue>
    </source>
</reference>
<dbReference type="GO" id="GO:0009044">
    <property type="term" value="F:xylan 1,4-beta-xylosidase activity"/>
    <property type="evidence" value="ECO:0007669"/>
    <property type="project" value="InterPro"/>
</dbReference>
<proteinExistence type="predicted"/>
<organism evidence="5 6">
    <name type="scientific">Dillenia turbinata</name>
    <dbReference type="NCBI Taxonomy" id="194707"/>
    <lineage>
        <taxon>Eukaryota</taxon>
        <taxon>Viridiplantae</taxon>
        <taxon>Streptophyta</taxon>
        <taxon>Embryophyta</taxon>
        <taxon>Tracheophyta</taxon>
        <taxon>Spermatophyta</taxon>
        <taxon>Magnoliopsida</taxon>
        <taxon>eudicotyledons</taxon>
        <taxon>Gunneridae</taxon>
        <taxon>Pentapetalae</taxon>
        <taxon>Dilleniales</taxon>
        <taxon>Dilleniaceae</taxon>
        <taxon>Dillenia</taxon>
    </lineage>
</organism>
<gene>
    <name evidence="5" type="ORF">RJ641_004436</name>
</gene>
<dbReference type="InterPro" id="IPR002772">
    <property type="entry name" value="Glyco_hydro_3_C"/>
</dbReference>
<evidence type="ECO:0000256" key="2">
    <source>
        <dbReference type="ARBA" id="ARBA00023295"/>
    </source>
</evidence>
<dbReference type="Pfam" id="PF14310">
    <property type="entry name" value="Fn3-like"/>
    <property type="match status" value="1"/>
</dbReference>
<dbReference type="InterPro" id="IPR026891">
    <property type="entry name" value="Fn3-like"/>
</dbReference>
<evidence type="ECO:0000259" key="4">
    <source>
        <dbReference type="Pfam" id="PF14310"/>
    </source>
</evidence>
<dbReference type="GO" id="GO:0046556">
    <property type="term" value="F:alpha-L-arabinofuranosidase activity"/>
    <property type="evidence" value="ECO:0007669"/>
    <property type="project" value="TreeGrafter"/>
</dbReference>
<dbReference type="Gene3D" id="3.40.50.1700">
    <property type="entry name" value="Glycoside hydrolase family 3 C-terminal domain"/>
    <property type="match status" value="2"/>
</dbReference>
<dbReference type="AlphaFoldDB" id="A0AAN8VN11"/>
<dbReference type="GO" id="GO:0031222">
    <property type="term" value="P:arabinan catabolic process"/>
    <property type="evidence" value="ECO:0007669"/>
    <property type="project" value="TreeGrafter"/>
</dbReference>
<dbReference type="PANTHER" id="PTHR42721">
    <property type="entry name" value="SUGAR HYDROLASE-RELATED"/>
    <property type="match status" value="1"/>
</dbReference>
<feature type="domain" description="Glycoside hydrolase family 3 C-terminal" evidence="3">
    <location>
        <begin position="91"/>
        <end position="120"/>
    </location>
</feature>
<dbReference type="Pfam" id="PF01915">
    <property type="entry name" value="Glyco_hydro_3_C"/>
    <property type="match status" value="1"/>
</dbReference>
<evidence type="ECO:0000259" key="3">
    <source>
        <dbReference type="Pfam" id="PF01915"/>
    </source>
</evidence>
<dbReference type="InterPro" id="IPR036881">
    <property type="entry name" value="Glyco_hydro_3_C_sf"/>
</dbReference>
<name>A0AAN8VN11_9MAGN</name>
<evidence type="ECO:0000313" key="5">
    <source>
        <dbReference type="EMBL" id="KAK6930342.1"/>
    </source>
</evidence>
<evidence type="ECO:0000256" key="1">
    <source>
        <dbReference type="ARBA" id="ARBA00022801"/>
    </source>
</evidence>